<evidence type="ECO:0000256" key="7">
    <source>
        <dbReference type="ARBA" id="ARBA00023235"/>
    </source>
</evidence>
<protein>
    <recommendedName>
        <fullName evidence="5">isopentenyl-diphosphate Delta-isomerase</fullName>
        <ecNumber evidence="5">5.3.3.2</ecNumber>
    </recommendedName>
</protein>
<dbReference type="Proteomes" id="UP000694941">
    <property type="component" value="Unplaced"/>
</dbReference>
<name>A0ABM1BGU9_LIMPO</name>
<dbReference type="InterPro" id="IPR000086">
    <property type="entry name" value="NUDIX_hydrolase_dom"/>
</dbReference>
<reference evidence="10" key="1">
    <citation type="submission" date="2025-08" db="UniProtKB">
        <authorList>
            <consortium name="RefSeq"/>
        </authorList>
    </citation>
    <scope>IDENTIFICATION</scope>
    <source>
        <tissue evidence="10">Muscle</tissue>
    </source>
</reference>
<keyword evidence="6" id="KW-0414">Isoprene biosynthesis</keyword>
<comment type="pathway">
    <text evidence="3">Isoprenoid biosynthesis; dimethylallyl diphosphate biosynthesis; dimethylallyl diphosphate from isopentenyl diphosphate: step 1/1.</text>
</comment>
<dbReference type="InterPro" id="IPR011876">
    <property type="entry name" value="IsopentenylPP_isomerase_typ1"/>
</dbReference>
<organism evidence="9 10">
    <name type="scientific">Limulus polyphemus</name>
    <name type="common">Atlantic horseshoe crab</name>
    <dbReference type="NCBI Taxonomy" id="6850"/>
    <lineage>
        <taxon>Eukaryota</taxon>
        <taxon>Metazoa</taxon>
        <taxon>Ecdysozoa</taxon>
        <taxon>Arthropoda</taxon>
        <taxon>Chelicerata</taxon>
        <taxon>Merostomata</taxon>
        <taxon>Xiphosura</taxon>
        <taxon>Limulidae</taxon>
        <taxon>Limulus</taxon>
    </lineage>
</organism>
<keyword evidence="7" id="KW-0413">Isomerase</keyword>
<dbReference type="GeneID" id="106466024"/>
<proteinExistence type="inferred from homology"/>
<dbReference type="CDD" id="cd02885">
    <property type="entry name" value="NUDIX_IPP_Isomerase"/>
    <property type="match status" value="1"/>
</dbReference>
<dbReference type="EC" id="5.3.3.2" evidence="5"/>
<comment type="catalytic activity">
    <reaction evidence="1">
        <text>isopentenyl diphosphate = dimethylallyl diphosphate</text>
        <dbReference type="Rhea" id="RHEA:23284"/>
        <dbReference type="ChEBI" id="CHEBI:57623"/>
        <dbReference type="ChEBI" id="CHEBI:128769"/>
        <dbReference type="EC" id="5.3.3.2"/>
    </reaction>
</comment>
<dbReference type="Pfam" id="PF00293">
    <property type="entry name" value="NUDIX"/>
    <property type="match status" value="1"/>
</dbReference>
<gene>
    <name evidence="10" type="primary">LOC106466024</name>
</gene>
<accession>A0ABM1BGU9</accession>
<dbReference type="SUPFAM" id="SSF55811">
    <property type="entry name" value="Nudix"/>
    <property type="match status" value="1"/>
</dbReference>
<sequence length="283" mass="32990">MTRAQLLSISRLLQQSLLNNSNYYFRREMTSGILKVTHKCKGETEWTSNTVSQQCEEVDLMKMDSLQRKLLEEMCIVVDDRDKPLSAKSKKDCHLMQNINKGLIHRAFSVFLFNTKGELLMQQRSDFKITFPGMYTNTCCSHPLYISPELEEHEALGVKKAAQRRMEIELGIHPSQLPLDSFQYLTRILYTATSDGVWGESEVDYILVTQKDVDLRPNKNEVKNHCYLSKGDMKNFLDNLDTSGNQITPWFSLIAKNFLFNWWDNLHNLKPFQDHKSIHRLTF</sequence>
<evidence type="ECO:0000313" key="10">
    <source>
        <dbReference type="RefSeq" id="XP_013781726.1"/>
    </source>
</evidence>
<comment type="function">
    <text evidence="2">Catalyzes the 1,3-allylic rearrangement of the homoallylic substrate isopentenyl (IPP) to its highly electrophilic allylic isomer, dimethylallyl diphosphate (DMAPP).</text>
</comment>
<dbReference type="RefSeq" id="XP_013781726.1">
    <property type="nucleotide sequence ID" value="XM_013926272.2"/>
</dbReference>
<dbReference type="PROSITE" id="PS51462">
    <property type="entry name" value="NUDIX"/>
    <property type="match status" value="1"/>
</dbReference>
<dbReference type="NCBIfam" id="TIGR02150">
    <property type="entry name" value="IPP_isom_1"/>
    <property type="match status" value="1"/>
</dbReference>
<comment type="similarity">
    <text evidence="4">Belongs to the IPP isomerase type 1 family.</text>
</comment>
<evidence type="ECO:0000256" key="4">
    <source>
        <dbReference type="ARBA" id="ARBA00007579"/>
    </source>
</evidence>
<feature type="domain" description="Nudix hydrolase" evidence="8">
    <location>
        <begin position="103"/>
        <end position="253"/>
    </location>
</feature>
<evidence type="ECO:0000256" key="3">
    <source>
        <dbReference type="ARBA" id="ARBA00004826"/>
    </source>
</evidence>
<evidence type="ECO:0000256" key="1">
    <source>
        <dbReference type="ARBA" id="ARBA00000374"/>
    </source>
</evidence>
<evidence type="ECO:0000256" key="2">
    <source>
        <dbReference type="ARBA" id="ARBA00003951"/>
    </source>
</evidence>
<dbReference type="Gene3D" id="3.90.79.10">
    <property type="entry name" value="Nucleoside Triphosphate Pyrophosphohydrolase"/>
    <property type="match status" value="1"/>
</dbReference>
<dbReference type="PANTHER" id="PTHR10885:SF0">
    <property type="entry name" value="ISOPENTENYL-DIPHOSPHATE DELTA-ISOMERASE"/>
    <property type="match status" value="1"/>
</dbReference>
<evidence type="ECO:0000313" key="9">
    <source>
        <dbReference type="Proteomes" id="UP000694941"/>
    </source>
</evidence>
<dbReference type="PANTHER" id="PTHR10885">
    <property type="entry name" value="ISOPENTENYL-DIPHOSPHATE DELTA-ISOMERASE"/>
    <property type="match status" value="1"/>
</dbReference>
<keyword evidence="9" id="KW-1185">Reference proteome</keyword>
<evidence type="ECO:0000256" key="5">
    <source>
        <dbReference type="ARBA" id="ARBA00012057"/>
    </source>
</evidence>
<evidence type="ECO:0000256" key="6">
    <source>
        <dbReference type="ARBA" id="ARBA00023229"/>
    </source>
</evidence>
<dbReference type="InterPro" id="IPR015797">
    <property type="entry name" value="NUDIX_hydrolase-like_dom_sf"/>
</dbReference>
<evidence type="ECO:0000259" key="8">
    <source>
        <dbReference type="PROSITE" id="PS51462"/>
    </source>
</evidence>